<evidence type="ECO:0000313" key="2">
    <source>
        <dbReference type="WBParaSite" id="Hba_19018"/>
    </source>
</evidence>
<dbReference type="WBParaSite" id="Hba_19018">
    <property type="protein sequence ID" value="Hba_19018"/>
    <property type="gene ID" value="Hba_19018"/>
</dbReference>
<evidence type="ECO:0000313" key="1">
    <source>
        <dbReference type="Proteomes" id="UP000095283"/>
    </source>
</evidence>
<sequence>MDKAKKRFASALDGFRSIHNRTEVSIDEKVLPEFCCLTKKFTRYEHKILILNIFYLMTHTDIPIIF</sequence>
<reference evidence="2" key="1">
    <citation type="submission" date="2016-11" db="UniProtKB">
        <authorList>
            <consortium name="WormBaseParasite"/>
        </authorList>
    </citation>
    <scope>IDENTIFICATION</scope>
</reference>
<accession>A0A1I7XML1</accession>
<dbReference type="Proteomes" id="UP000095283">
    <property type="component" value="Unplaced"/>
</dbReference>
<keyword evidence="1" id="KW-1185">Reference proteome</keyword>
<organism evidence="1 2">
    <name type="scientific">Heterorhabditis bacteriophora</name>
    <name type="common">Entomopathogenic nematode worm</name>
    <dbReference type="NCBI Taxonomy" id="37862"/>
    <lineage>
        <taxon>Eukaryota</taxon>
        <taxon>Metazoa</taxon>
        <taxon>Ecdysozoa</taxon>
        <taxon>Nematoda</taxon>
        <taxon>Chromadorea</taxon>
        <taxon>Rhabditida</taxon>
        <taxon>Rhabditina</taxon>
        <taxon>Rhabditomorpha</taxon>
        <taxon>Strongyloidea</taxon>
        <taxon>Heterorhabditidae</taxon>
        <taxon>Heterorhabditis</taxon>
    </lineage>
</organism>
<name>A0A1I7XML1_HETBA</name>
<dbReference type="AlphaFoldDB" id="A0A1I7XML1"/>
<protein>
    <submittedName>
        <fullName evidence="2">Transposase</fullName>
    </submittedName>
</protein>
<proteinExistence type="predicted"/>